<gene>
    <name evidence="3" type="ORF">DU43_15555</name>
</gene>
<evidence type="ECO:0000259" key="2">
    <source>
        <dbReference type="Pfam" id="PF13439"/>
    </source>
</evidence>
<dbReference type="Pfam" id="PF13439">
    <property type="entry name" value="Glyco_transf_4"/>
    <property type="match status" value="1"/>
</dbReference>
<reference evidence="3" key="1">
    <citation type="journal article" date="2015" name="ISME J.">
        <title>Genomic and phenotypic differentiation among Methanosarcina mazei populations from Columbia River sediment.</title>
        <authorList>
            <person name="Youngblut N.D."/>
            <person name="Wirth J.S."/>
            <person name="Henriksen J.R."/>
            <person name="Smith M."/>
            <person name="Simon H."/>
            <person name="Metcalf W.W."/>
            <person name="Whitaker R.J."/>
        </authorList>
    </citation>
    <scope>NUCLEOTIDE SEQUENCE [LARGE SCALE GENOMIC DNA]</scope>
    <source>
        <strain evidence="3">3.H.A.1A.1</strain>
    </source>
</reference>
<dbReference type="PATRIC" id="fig|2209.69.peg.3453"/>
<sequence length="391" mass="45482">MKNKNLLILTNNFPDKYDKYTQEIFVKEQVKLLKDYFKNVYVISPVAYGVDYLRKTTYENYKFDNVYVFFPKYFNFPLFYFYFRNCWSYLGDRETFKLINKMNLNFDLIHAHFTWPSGVIATRLKKKLKTPLVITEHISSGKLKATIFKKDSLYIKTFSESNAIIRVNNKDISLFHKIDIPSNKVFSVPNGYDSNKFSVLNMEDCRIKLELPTDKKIILNVGNLYGEVKGHKYLIEAMNEVIKHRKDVLCIIVGSGILHHKLKNQIESLGLSDYIKLAGGKPYYEIPIWMNACDVFVLPSLNEGNPTVMFECLGCGKPFVGTKVGGIPEIIVSNDYGLLCDPAKPKELAENILLALDKDWEKRKILNYAEQYRWENIAEQIQQIYCKVLRN</sequence>
<dbReference type="PANTHER" id="PTHR12526">
    <property type="entry name" value="GLYCOSYLTRANSFERASE"/>
    <property type="match status" value="1"/>
</dbReference>
<dbReference type="InterPro" id="IPR028098">
    <property type="entry name" value="Glyco_trans_4-like_N"/>
</dbReference>
<dbReference type="GO" id="GO:0016757">
    <property type="term" value="F:glycosyltransferase activity"/>
    <property type="evidence" value="ECO:0007669"/>
    <property type="project" value="InterPro"/>
</dbReference>
<evidence type="ECO:0000313" key="3">
    <source>
        <dbReference type="EMBL" id="KKG79369.1"/>
    </source>
</evidence>
<dbReference type="PANTHER" id="PTHR12526:SF634">
    <property type="entry name" value="BLL3361 PROTEIN"/>
    <property type="match status" value="1"/>
</dbReference>
<dbReference type="SUPFAM" id="SSF53756">
    <property type="entry name" value="UDP-Glycosyltransferase/glycogen phosphorylase"/>
    <property type="match status" value="1"/>
</dbReference>
<feature type="domain" description="Glycosyltransferase subfamily 4-like N-terminal" evidence="2">
    <location>
        <begin position="71"/>
        <end position="194"/>
    </location>
</feature>
<evidence type="ECO:0000259" key="1">
    <source>
        <dbReference type="Pfam" id="PF00534"/>
    </source>
</evidence>
<proteinExistence type="predicted"/>
<keyword evidence="3" id="KW-0808">Transferase</keyword>
<dbReference type="AlphaFoldDB" id="A0A0F8IIX2"/>
<name>A0A0F8IIX2_METMZ</name>
<accession>A0A0F8IIX2</accession>
<feature type="domain" description="Glycosyl transferase family 1" evidence="1">
    <location>
        <begin position="205"/>
        <end position="369"/>
    </location>
</feature>
<protein>
    <submittedName>
        <fullName evidence="3">Glycosyl transferase family 1</fullName>
    </submittedName>
</protein>
<dbReference type="EMBL" id="JJPM01000047">
    <property type="protein sequence ID" value="KKG79369.1"/>
    <property type="molecule type" value="Genomic_DNA"/>
</dbReference>
<dbReference type="InterPro" id="IPR001296">
    <property type="entry name" value="Glyco_trans_1"/>
</dbReference>
<dbReference type="Gene3D" id="3.40.50.2000">
    <property type="entry name" value="Glycogen Phosphorylase B"/>
    <property type="match status" value="2"/>
</dbReference>
<comment type="caution">
    <text evidence="3">The sequence shown here is derived from an EMBL/GenBank/DDBJ whole genome shotgun (WGS) entry which is preliminary data.</text>
</comment>
<dbReference type="Pfam" id="PF00534">
    <property type="entry name" value="Glycos_transf_1"/>
    <property type="match status" value="1"/>
</dbReference>
<organism evidence="3">
    <name type="scientific">Methanosarcina mazei</name>
    <name type="common">Methanosarcina frisia</name>
    <dbReference type="NCBI Taxonomy" id="2209"/>
    <lineage>
        <taxon>Archaea</taxon>
        <taxon>Methanobacteriati</taxon>
        <taxon>Methanobacteriota</taxon>
        <taxon>Stenosarchaea group</taxon>
        <taxon>Methanomicrobia</taxon>
        <taxon>Methanosarcinales</taxon>
        <taxon>Methanosarcinaceae</taxon>
        <taxon>Methanosarcina</taxon>
    </lineage>
</organism>